<evidence type="ECO:0000256" key="1">
    <source>
        <dbReference type="SAM" id="MobiDB-lite"/>
    </source>
</evidence>
<dbReference type="GO" id="GO:0001228">
    <property type="term" value="F:DNA-binding transcription activator activity, RNA polymerase II-specific"/>
    <property type="evidence" value="ECO:0007669"/>
    <property type="project" value="TreeGrafter"/>
</dbReference>
<proteinExistence type="predicted"/>
<evidence type="ECO:0000313" key="2">
    <source>
        <dbReference type="EMBL" id="EEQ27706.1"/>
    </source>
</evidence>
<evidence type="ECO:0000313" key="3">
    <source>
        <dbReference type="Proteomes" id="UP000002035"/>
    </source>
</evidence>
<dbReference type="eggNOG" id="ENOG502QRM1">
    <property type="taxonomic scope" value="Eukaryota"/>
</dbReference>
<dbReference type="InterPro" id="IPR021858">
    <property type="entry name" value="Fun_TF"/>
</dbReference>
<feature type="region of interest" description="Disordered" evidence="1">
    <location>
        <begin position="290"/>
        <end position="309"/>
    </location>
</feature>
<dbReference type="Pfam" id="PF11951">
    <property type="entry name" value="Fungal_trans_2"/>
    <property type="match status" value="1"/>
</dbReference>
<dbReference type="PANTHER" id="PTHR47784">
    <property type="entry name" value="STEROL UPTAKE CONTROL PROTEIN 2"/>
    <property type="match status" value="1"/>
</dbReference>
<feature type="region of interest" description="Disordered" evidence="1">
    <location>
        <begin position="38"/>
        <end position="58"/>
    </location>
</feature>
<organism evidence="2 3">
    <name type="scientific">Arthroderma otae (strain ATCC MYA-4605 / CBS 113480)</name>
    <name type="common">Microsporum canis</name>
    <dbReference type="NCBI Taxonomy" id="554155"/>
    <lineage>
        <taxon>Eukaryota</taxon>
        <taxon>Fungi</taxon>
        <taxon>Dikarya</taxon>
        <taxon>Ascomycota</taxon>
        <taxon>Pezizomycotina</taxon>
        <taxon>Eurotiomycetes</taxon>
        <taxon>Eurotiomycetidae</taxon>
        <taxon>Onygenales</taxon>
        <taxon>Arthrodermataceae</taxon>
        <taxon>Microsporum</taxon>
    </lineage>
</organism>
<dbReference type="EMBL" id="DS995701">
    <property type="protein sequence ID" value="EEQ27706.1"/>
    <property type="molecule type" value="Genomic_DNA"/>
</dbReference>
<dbReference type="HOGENOM" id="CLU_024934_5_2_1"/>
<dbReference type="STRING" id="554155.C5FD22"/>
<sequence>MGLRRSHTKSRSGCRQCKSRRIKIECDLVTRTRPALPRPASNACSFDRGDTASSAPATPAATALSPLEIAPAASSGPNGAALGAPSPFAAANIPDLELLHHYTTFTYKTLPSGAAGAHHELWQIQVVRLGFEHEFLLRGILAVSALHLASLNPARQEELALRASAHQSIAVQFFHQALNSVDPHNCVAIFAFSCIVVALTFATPRPPQVGAGVGTGIDTDSRIQKEIFDWFYMVRGCNSVVQTQWEPLSQSFLAPLLKKGMIHETAAAHDVCDADKVAELFQLCAGAPGDRSTDVGTPETAGSSAGRARDREASTAYTWAIHELVNTYTQVSVLMKRGQDFVPAIFVWPIAIPQHFLVLLSEQRPEALVILAYYAALLQRVDDQWYMRGWANYLVNSIDSTLPDQWASWLKWPKEVTAVS</sequence>
<reference evidence="3" key="1">
    <citation type="journal article" date="2012" name="MBio">
        <title>Comparative genome analysis of Trichophyton rubrum and related dermatophytes reveals candidate genes involved in infection.</title>
        <authorList>
            <person name="Martinez D.A."/>
            <person name="Oliver B.G."/>
            <person name="Graeser Y."/>
            <person name="Goldberg J.M."/>
            <person name="Li W."/>
            <person name="Martinez-Rossi N.M."/>
            <person name="Monod M."/>
            <person name="Shelest E."/>
            <person name="Barton R.C."/>
            <person name="Birch E."/>
            <person name="Brakhage A.A."/>
            <person name="Chen Z."/>
            <person name="Gurr S.J."/>
            <person name="Heiman D."/>
            <person name="Heitman J."/>
            <person name="Kosti I."/>
            <person name="Rossi A."/>
            <person name="Saif S."/>
            <person name="Samalova M."/>
            <person name="Saunders C.W."/>
            <person name="Shea T."/>
            <person name="Summerbell R.C."/>
            <person name="Xu J."/>
            <person name="Young S."/>
            <person name="Zeng Q."/>
            <person name="Birren B.W."/>
            <person name="Cuomo C.A."/>
            <person name="White T.C."/>
        </authorList>
    </citation>
    <scope>NUCLEOTIDE SEQUENCE [LARGE SCALE GENOMIC DNA]</scope>
    <source>
        <strain evidence="3">ATCC MYA-4605 / CBS 113480</strain>
    </source>
</reference>
<dbReference type="VEuPathDB" id="FungiDB:MCYG_00594"/>
<keyword evidence="3" id="KW-1185">Reference proteome</keyword>
<protein>
    <submittedName>
        <fullName evidence="2">C6 zinc finger domain-containing protein</fullName>
    </submittedName>
</protein>
<dbReference type="Proteomes" id="UP000002035">
    <property type="component" value="Unassembled WGS sequence"/>
</dbReference>
<dbReference type="GeneID" id="9225715"/>
<dbReference type="OrthoDB" id="5350673at2759"/>
<accession>C5FD22</accession>
<dbReference type="RefSeq" id="XP_002850490.1">
    <property type="nucleotide sequence ID" value="XM_002850444.1"/>
</dbReference>
<dbReference type="AlphaFoldDB" id="C5FD22"/>
<dbReference type="OMA" id="GEEWQPW"/>
<gene>
    <name evidence="2" type="ORF">MCYG_00594</name>
</gene>
<dbReference type="InterPro" id="IPR053157">
    <property type="entry name" value="Sterol_Uptake_Regulator"/>
</dbReference>
<name>C5FD22_ARTOC</name>
<dbReference type="PANTHER" id="PTHR47784:SF5">
    <property type="entry name" value="STEROL UPTAKE CONTROL PROTEIN 2"/>
    <property type="match status" value="1"/>
</dbReference>